<evidence type="ECO:0000313" key="1">
    <source>
        <dbReference type="EMBL" id="KIK40834.1"/>
    </source>
</evidence>
<dbReference type="HOGENOM" id="CLU_2887311_0_0_1"/>
<organism evidence="1 2">
    <name type="scientific">Suillus luteus UH-Slu-Lm8-n1</name>
    <dbReference type="NCBI Taxonomy" id="930992"/>
    <lineage>
        <taxon>Eukaryota</taxon>
        <taxon>Fungi</taxon>
        <taxon>Dikarya</taxon>
        <taxon>Basidiomycota</taxon>
        <taxon>Agaricomycotina</taxon>
        <taxon>Agaricomycetes</taxon>
        <taxon>Agaricomycetidae</taxon>
        <taxon>Boletales</taxon>
        <taxon>Suillineae</taxon>
        <taxon>Suillaceae</taxon>
        <taxon>Suillus</taxon>
    </lineage>
</organism>
<protein>
    <submittedName>
        <fullName evidence="1">Uncharacterized protein</fullName>
    </submittedName>
</protein>
<sequence length="63" mass="7336">MIHSLVLHRSKAYQPRVFCKPVVELLFVVRVRDDVCDIRELVSFGALHDLNIADDGKPWEQFI</sequence>
<name>A0A0D0ARY4_9AGAM</name>
<proteinExistence type="predicted"/>
<dbReference type="EMBL" id="KN835289">
    <property type="protein sequence ID" value="KIK40834.1"/>
    <property type="molecule type" value="Genomic_DNA"/>
</dbReference>
<dbReference type="AlphaFoldDB" id="A0A0D0ARY4"/>
<evidence type="ECO:0000313" key="2">
    <source>
        <dbReference type="Proteomes" id="UP000054485"/>
    </source>
</evidence>
<reference evidence="1 2" key="1">
    <citation type="submission" date="2014-04" db="EMBL/GenBank/DDBJ databases">
        <authorList>
            <consortium name="DOE Joint Genome Institute"/>
            <person name="Kuo A."/>
            <person name="Ruytinx J."/>
            <person name="Rineau F."/>
            <person name="Colpaert J."/>
            <person name="Kohler A."/>
            <person name="Nagy L.G."/>
            <person name="Floudas D."/>
            <person name="Copeland A."/>
            <person name="Barry K.W."/>
            <person name="Cichocki N."/>
            <person name="Veneault-Fourrey C."/>
            <person name="LaButti K."/>
            <person name="Lindquist E.A."/>
            <person name="Lipzen A."/>
            <person name="Lundell T."/>
            <person name="Morin E."/>
            <person name="Murat C."/>
            <person name="Sun H."/>
            <person name="Tunlid A."/>
            <person name="Henrissat B."/>
            <person name="Grigoriev I.V."/>
            <person name="Hibbett D.S."/>
            <person name="Martin F."/>
            <person name="Nordberg H.P."/>
            <person name="Cantor M.N."/>
            <person name="Hua S.X."/>
        </authorList>
    </citation>
    <scope>NUCLEOTIDE SEQUENCE [LARGE SCALE GENOMIC DNA]</scope>
    <source>
        <strain evidence="1 2">UH-Slu-Lm8-n1</strain>
    </source>
</reference>
<dbReference type="InParanoid" id="A0A0D0ARY4"/>
<gene>
    <name evidence="1" type="ORF">CY34DRAFT_806839</name>
</gene>
<keyword evidence="2" id="KW-1185">Reference proteome</keyword>
<dbReference type="Proteomes" id="UP000054485">
    <property type="component" value="Unassembled WGS sequence"/>
</dbReference>
<reference evidence="2" key="2">
    <citation type="submission" date="2015-01" db="EMBL/GenBank/DDBJ databases">
        <title>Evolutionary Origins and Diversification of the Mycorrhizal Mutualists.</title>
        <authorList>
            <consortium name="DOE Joint Genome Institute"/>
            <consortium name="Mycorrhizal Genomics Consortium"/>
            <person name="Kohler A."/>
            <person name="Kuo A."/>
            <person name="Nagy L.G."/>
            <person name="Floudas D."/>
            <person name="Copeland A."/>
            <person name="Barry K.W."/>
            <person name="Cichocki N."/>
            <person name="Veneault-Fourrey C."/>
            <person name="LaButti K."/>
            <person name="Lindquist E.A."/>
            <person name="Lipzen A."/>
            <person name="Lundell T."/>
            <person name="Morin E."/>
            <person name="Murat C."/>
            <person name="Riley R."/>
            <person name="Ohm R."/>
            <person name="Sun H."/>
            <person name="Tunlid A."/>
            <person name="Henrissat B."/>
            <person name="Grigoriev I.V."/>
            <person name="Hibbett D.S."/>
            <person name="Martin F."/>
        </authorList>
    </citation>
    <scope>NUCLEOTIDE SEQUENCE [LARGE SCALE GENOMIC DNA]</scope>
    <source>
        <strain evidence="2">UH-Slu-Lm8-n1</strain>
    </source>
</reference>
<accession>A0A0D0ARY4</accession>